<sequence>MSQAVEATEKHSAMPSFGLRRMTAIQAELDALNARLGEAEALLGTDAAKPLLSLRKTLDSLCPQITFVGQVKAGKTALVNALSGRPGLLPSDVNPWTSVVTSIQVNGQRPRNVRSEFTFFQRDEWEDLVKEGGRLGEMARRAGAHDELAEIRRQVNAMCEKSRARLGRNFELLLGQRHKYDHFDTALIERYVCLGDPEEDGADRQGRFADITRLAKLYIDEPAYPLPLLFQDTPGVNDPFLMREQITLKSVRGASLCVVVLSAAQALNAVDLALVQLLSSMENRRVIIFVNRIDELDRPETQVAEIRRSLTRTFDSQSLGGIGHIIFGCARWAEAALTGGLEQLRPDSRASLVRVVEAVGNADTPVNAQTAWIASGLPALQEAIGTIVEQTSARRVVEHVRRKLGNLVMGAANQALARCEAGEAPRSRLSPDELEARLHGLRLDTETQLAGASGDILARFDADIADITAAFIDQSLLALTDAFAQGVAGREKLDPMFLRTRTRVIYARAVRDARVMNDAAGQSASDALNAIYGALIGEDAGNLTVEPPQAPHMPPPVSLGRTILIDMQTPWWKSWLGRHRTPEALEQTYRPLIEIEVKGITEDVRACIETALEETTAAMALFLEEQGQIAAAIAERNAIQTASLAETRRLVAALRQLHGRIRGESDKALPPAGAKVMEFRNAV</sequence>
<comment type="subcellular location">
    <subcellularLocation>
        <location evidence="1">Membrane</location>
    </subcellularLocation>
</comment>
<dbReference type="GO" id="GO:0016020">
    <property type="term" value="C:membrane"/>
    <property type="evidence" value="ECO:0007669"/>
    <property type="project" value="UniProtKB-SubCell"/>
</dbReference>
<evidence type="ECO:0000259" key="6">
    <source>
        <dbReference type="Pfam" id="PF00350"/>
    </source>
</evidence>
<comment type="caution">
    <text evidence="7">The sequence shown here is derived from an EMBL/GenBank/DDBJ whole genome shotgun (WGS) entry which is preliminary data.</text>
</comment>
<evidence type="ECO:0000256" key="2">
    <source>
        <dbReference type="ARBA" id="ARBA00022741"/>
    </source>
</evidence>
<keyword evidence="8" id="KW-1185">Reference proteome</keyword>
<evidence type="ECO:0000256" key="1">
    <source>
        <dbReference type="ARBA" id="ARBA00004370"/>
    </source>
</evidence>
<dbReference type="InterPro" id="IPR027417">
    <property type="entry name" value="P-loop_NTPase"/>
</dbReference>
<evidence type="ECO:0000256" key="4">
    <source>
        <dbReference type="ARBA" id="ARBA00023134"/>
    </source>
</evidence>
<dbReference type="AlphaFoldDB" id="A0A8J3GX87"/>
<keyword evidence="4" id="KW-0342">GTP-binding</keyword>
<evidence type="ECO:0000256" key="3">
    <source>
        <dbReference type="ARBA" id="ARBA00022801"/>
    </source>
</evidence>
<proteinExistence type="predicted"/>
<evidence type="ECO:0000256" key="5">
    <source>
        <dbReference type="ARBA" id="ARBA00023136"/>
    </source>
</evidence>
<dbReference type="EMBL" id="BNCJ01000006">
    <property type="protein sequence ID" value="GHF52603.1"/>
    <property type="molecule type" value="Genomic_DNA"/>
</dbReference>
<reference evidence="7" key="2">
    <citation type="submission" date="2020-09" db="EMBL/GenBank/DDBJ databases">
        <authorList>
            <person name="Sun Q."/>
            <person name="Kim S."/>
        </authorList>
    </citation>
    <scope>NUCLEOTIDE SEQUENCE</scope>
    <source>
        <strain evidence="7">KCTC 42650</strain>
    </source>
</reference>
<keyword evidence="5" id="KW-0472">Membrane</keyword>
<keyword evidence="2" id="KW-0547">Nucleotide-binding</keyword>
<evidence type="ECO:0000313" key="7">
    <source>
        <dbReference type="EMBL" id="GHF52603.1"/>
    </source>
</evidence>
<dbReference type="Pfam" id="PF00350">
    <property type="entry name" value="Dynamin_N"/>
    <property type="match status" value="1"/>
</dbReference>
<dbReference type="Gene3D" id="3.40.50.300">
    <property type="entry name" value="P-loop containing nucleotide triphosphate hydrolases"/>
    <property type="match status" value="1"/>
</dbReference>
<gene>
    <name evidence="7" type="ORF">GCM10017056_25210</name>
</gene>
<accession>A0A8J3GX87</accession>
<dbReference type="Proteomes" id="UP000626220">
    <property type="component" value="Unassembled WGS sequence"/>
</dbReference>
<reference evidence="7" key="1">
    <citation type="journal article" date="2014" name="Int. J. Syst. Evol. Microbiol.">
        <title>Complete genome sequence of Corynebacterium casei LMG S-19264T (=DSM 44701T), isolated from a smear-ripened cheese.</title>
        <authorList>
            <consortium name="US DOE Joint Genome Institute (JGI-PGF)"/>
            <person name="Walter F."/>
            <person name="Albersmeier A."/>
            <person name="Kalinowski J."/>
            <person name="Ruckert C."/>
        </authorList>
    </citation>
    <scope>NUCLEOTIDE SEQUENCE</scope>
    <source>
        <strain evidence="7">KCTC 42650</strain>
    </source>
</reference>
<dbReference type="InterPro" id="IPR027094">
    <property type="entry name" value="Mitofusin_fam"/>
</dbReference>
<dbReference type="GO" id="GO:0005525">
    <property type="term" value="F:GTP binding"/>
    <property type="evidence" value="ECO:0007669"/>
    <property type="project" value="UniProtKB-KW"/>
</dbReference>
<feature type="domain" description="Dynamin N-terminal" evidence="6">
    <location>
        <begin position="65"/>
        <end position="291"/>
    </location>
</feature>
<protein>
    <submittedName>
        <fullName evidence="7">Dynamin family protein</fullName>
    </submittedName>
</protein>
<keyword evidence="3" id="KW-0378">Hydrolase</keyword>
<dbReference type="PANTHER" id="PTHR10465">
    <property type="entry name" value="TRANSMEMBRANE GTPASE FZO1"/>
    <property type="match status" value="1"/>
</dbReference>
<dbReference type="PANTHER" id="PTHR10465:SF0">
    <property type="entry name" value="SARCALUMENIN"/>
    <property type="match status" value="1"/>
</dbReference>
<evidence type="ECO:0000313" key="8">
    <source>
        <dbReference type="Proteomes" id="UP000626220"/>
    </source>
</evidence>
<dbReference type="GO" id="GO:0003924">
    <property type="term" value="F:GTPase activity"/>
    <property type="evidence" value="ECO:0007669"/>
    <property type="project" value="InterPro"/>
</dbReference>
<organism evidence="7 8">
    <name type="scientific">Seohaeicola zhoushanensis</name>
    <dbReference type="NCBI Taxonomy" id="1569283"/>
    <lineage>
        <taxon>Bacteria</taxon>
        <taxon>Pseudomonadati</taxon>
        <taxon>Pseudomonadota</taxon>
        <taxon>Alphaproteobacteria</taxon>
        <taxon>Rhodobacterales</taxon>
        <taxon>Roseobacteraceae</taxon>
        <taxon>Seohaeicola</taxon>
    </lineage>
</organism>
<dbReference type="SUPFAM" id="SSF52540">
    <property type="entry name" value="P-loop containing nucleoside triphosphate hydrolases"/>
    <property type="match status" value="1"/>
</dbReference>
<dbReference type="InterPro" id="IPR045063">
    <property type="entry name" value="Dynamin_N"/>
</dbReference>
<name>A0A8J3GX87_9RHOB</name>